<dbReference type="PANTHER" id="PTHR43790:SF1">
    <property type="entry name" value="XYLOSE IMPORT ATP-BINDING PROTEIN XYLG"/>
    <property type="match status" value="1"/>
</dbReference>
<dbReference type="RefSeq" id="WP_072975877.1">
    <property type="nucleotide sequence ID" value="NZ_FQTY01000007.1"/>
</dbReference>
<gene>
    <name evidence="10" type="ORF">SAMN02745784_01947</name>
</gene>
<keyword evidence="4" id="KW-0677">Repeat</keyword>
<keyword evidence="1" id="KW-0813">Transport</keyword>
<sequence length="507" mass="56498">MENILLLAKNISKSFDGVHALKNVSVEIEKGKIKCLAGENGCGKSTLVKILSGVYTPDKGKINIEGRSYSRLTPITAIEEGIQVIYQDLSLFLHMSIAENIAMNKMLYSKNTFMDWNDIYLIAQEQLDKIGASLDLDTPIRNLSIANRQLVAICRALSLDAKVLFMDEPTTALTKKEVDRLLSIVLGLKEKGISVVFISHKLNEIFEISDSITVIRDGEKVGDFTAHELNPKSLSYYMTGKEIGYSRYRRKESDDNKILEVKNLSKKGMFENINFSLRKGDILGITGLLGSGRTEIALSLFGLNPTDSGDILIDNKPLKIDSPTTAIKHGIALLPEDRLTQGLFLDSSAKFNITATILDEIKNDFGIIDRTKQKIISTEVVNNMNVNNKDIDLHVKKLSGGNQQKIAIGKWMVTAPNIFILDTPTVGVDIGSKSEIYNKIQEHANKGMGIILISDEIEEVLGNCNKVIIMHEGKIIKYLDETDLDNENIQEEIFQIINNPLRRIEDE</sequence>
<proteinExistence type="predicted"/>
<dbReference type="InterPro" id="IPR003439">
    <property type="entry name" value="ABC_transporter-like_ATP-bd"/>
</dbReference>
<evidence type="ECO:0000313" key="11">
    <source>
        <dbReference type="Proteomes" id="UP000184114"/>
    </source>
</evidence>
<evidence type="ECO:0000256" key="4">
    <source>
        <dbReference type="ARBA" id="ARBA00022737"/>
    </source>
</evidence>
<keyword evidence="11" id="KW-1185">Reference proteome</keyword>
<dbReference type="GO" id="GO:0005524">
    <property type="term" value="F:ATP binding"/>
    <property type="evidence" value="ECO:0007669"/>
    <property type="project" value="UniProtKB-KW"/>
</dbReference>
<dbReference type="PANTHER" id="PTHR43790">
    <property type="entry name" value="CARBOHYDRATE TRANSPORT ATP-BINDING PROTEIN MG119-RELATED"/>
    <property type="match status" value="1"/>
</dbReference>
<dbReference type="STRING" id="1123404.SAMN02745784_01947"/>
<keyword evidence="2" id="KW-1003">Cell membrane</keyword>
<organism evidence="10 11">
    <name type="scientific">Tissierella praeacuta DSM 18095</name>
    <dbReference type="NCBI Taxonomy" id="1123404"/>
    <lineage>
        <taxon>Bacteria</taxon>
        <taxon>Bacillati</taxon>
        <taxon>Bacillota</taxon>
        <taxon>Tissierellia</taxon>
        <taxon>Tissierellales</taxon>
        <taxon>Tissierellaceae</taxon>
        <taxon>Tissierella</taxon>
    </lineage>
</organism>
<dbReference type="SUPFAM" id="SSF52540">
    <property type="entry name" value="P-loop containing nucleoside triphosphate hydrolases"/>
    <property type="match status" value="2"/>
</dbReference>
<keyword evidence="5" id="KW-0547">Nucleotide-binding</keyword>
<dbReference type="SMART" id="SM00382">
    <property type="entry name" value="AAA"/>
    <property type="match status" value="2"/>
</dbReference>
<dbReference type="InterPro" id="IPR003593">
    <property type="entry name" value="AAA+_ATPase"/>
</dbReference>
<feature type="domain" description="ABC transporter" evidence="9">
    <location>
        <begin position="253"/>
        <end position="497"/>
    </location>
</feature>
<keyword evidence="8" id="KW-0472">Membrane</keyword>
<dbReference type="GeneID" id="90993893"/>
<dbReference type="CDD" id="cd03215">
    <property type="entry name" value="ABC_Carb_Monos_II"/>
    <property type="match status" value="1"/>
</dbReference>
<dbReference type="Gene3D" id="3.40.50.300">
    <property type="entry name" value="P-loop containing nucleotide triphosphate hydrolases"/>
    <property type="match status" value="2"/>
</dbReference>
<evidence type="ECO:0000256" key="8">
    <source>
        <dbReference type="ARBA" id="ARBA00023136"/>
    </source>
</evidence>
<evidence type="ECO:0000256" key="2">
    <source>
        <dbReference type="ARBA" id="ARBA00022475"/>
    </source>
</evidence>
<dbReference type="AlphaFoldDB" id="A0A1M4WNE6"/>
<keyword evidence="3" id="KW-0762">Sugar transport</keyword>
<keyword evidence="7" id="KW-1278">Translocase</keyword>
<accession>A0A1M4WNE6</accession>
<evidence type="ECO:0000313" key="10">
    <source>
        <dbReference type="EMBL" id="SHE82734.1"/>
    </source>
</evidence>
<dbReference type="InterPro" id="IPR027417">
    <property type="entry name" value="P-loop_NTPase"/>
</dbReference>
<reference evidence="11" key="1">
    <citation type="submission" date="2016-11" db="EMBL/GenBank/DDBJ databases">
        <authorList>
            <person name="Varghese N."/>
            <person name="Submissions S."/>
        </authorList>
    </citation>
    <scope>NUCLEOTIDE SEQUENCE [LARGE SCALE GENOMIC DNA]</scope>
    <source>
        <strain evidence="11">DSM 18095</strain>
    </source>
</reference>
<dbReference type="PROSITE" id="PS50893">
    <property type="entry name" value="ABC_TRANSPORTER_2"/>
    <property type="match status" value="2"/>
</dbReference>
<dbReference type="Pfam" id="PF00005">
    <property type="entry name" value="ABC_tran"/>
    <property type="match status" value="2"/>
</dbReference>
<protein>
    <submittedName>
        <fullName evidence="10">Monosaccharide ABC transporter ATP-binding protein, CUT2 family (TC 3.A.1.2.-)</fullName>
    </submittedName>
</protein>
<evidence type="ECO:0000259" key="9">
    <source>
        <dbReference type="PROSITE" id="PS50893"/>
    </source>
</evidence>
<evidence type="ECO:0000256" key="3">
    <source>
        <dbReference type="ARBA" id="ARBA00022597"/>
    </source>
</evidence>
<name>A0A1M4WNE6_9FIRM</name>
<evidence type="ECO:0000256" key="6">
    <source>
        <dbReference type="ARBA" id="ARBA00022840"/>
    </source>
</evidence>
<dbReference type="InterPro" id="IPR017871">
    <property type="entry name" value="ABC_transporter-like_CS"/>
</dbReference>
<keyword evidence="6 10" id="KW-0067">ATP-binding</keyword>
<dbReference type="GO" id="GO:0016887">
    <property type="term" value="F:ATP hydrolysis activity"/>
    <property type="evidence" value="ECO:0007669"/>
    <property type="project" value="InterPro"/>
</dbReference>
<evidence type="ECO:0000256" key="7">
    <source>
        <dbReference type="ARBA" id="ARBA00022967"/>
    </source>
</evidence>
<dbReference type="EMBL" id="FQTY01000007">
    <property type="protein sequence ID" value="SHE82734.1"/>
    <property type="molecule type" value="Genomic_DNA"/>
</dbReference>
<dbReference type="Proteomes" id="UP000184114">
    <property type="component" value="Unassembled WGS sequence"/>
</dbReference>
<feature type="domain" description="ABC transporter" evidence="9">
    <location>
        <begin position="6"/>
        <end position="242"/>
    </location>
</feature>
<dbReference type="PROSITE" id="PS00211">
    <property type="entry name" value="ABC_TRANSPORTER_1"/>
    <property type="match status" value="1"/>
</dbReference>
<evidence type="ECO:0000256" key="1">
    <source>
        <dbReference type="ARBA" id="ARBA00022448"/>
    </source>
</evidence>
<dbReference type="CDD" id="cd03216">
    <property type="entry name" value="ABC_Carb_Monos_I"/>
    <property type="match status" value="1"/>
</dbReference>
<evidence type="ECO:0000256" key="5">
    <source>
        <dbReference type="ARBA" id="ARBA00022741"/>
    </source>
</evidence>
<dbReference type="InterPro" id="IPR050107">
    <property type="entry name" value="ABC_carbohydrate_import_ATPase"/>
</dbReference>